<dbReference type="Proteomes" id="UP001184230">
    <property type="component" value="Unassembled WGS sequence"/>
</dbReference>
<gene>
    <name evidence="4" type="ORF">J2739_002898</name>
</gene>
<sequence>MRGIAKLSAAQLAEWWGVSTANACGVLSLLGQAQIPVYEINATTAGSCPGTVAALTDLSIEHVWVKTKINGSWYVFDPSYKPHTFKSGIDLASYAGYNAANYLASAQSGATVAADYVQNINRNNIRFNLAKYAGILAGSLRISKQTATLDDVLGGKTITPFYGALRQTSLPYQNTAWGSEELAELPAYMKPTLRVQYQGIDQTYTSDAIYGRRLTLTYNGANQPILKFDGVAVGNPGTAVTPGSSTPITFTVTHNAYVSTWANHSFTQKIRGGGSNTFLIANGWGPAGRGPAENYRRMLSDLRASGAADASEPLLGSTLGVIGAQWIAQNTHAGTLTERIADTTLLHQHQVGIAGYTGSAYVDLPSNVLAVANLAGNTDKESAAFANWAMHLSILESTVVQQTTGVPAVSTVKLIDLASAAGQRIYSATNTNYASAVQPNLVNCGAHLANFSSYLASGLRLILPARCDITENSWSGAGYFTVGSGLYLGSIISNGLSGGYSTYEQSAGTLSEILVPASREPLSLIQAGLQLLGDPIDMVQGHFLYNHEDLSVGVGAFPQSLSFQRLYSSGLRNQNGPLGRGWTHNFNASAAVNSDGFQAMGEDSALDAVGTLVEHKASFDLLMDPARPLAKLVTAALGQRWFGDQLIDNTVVVTQGLNGEVFVKLPDGSYNPPPGKSGKLTRNADGSYSYETLNRAVLKFNAAGKAETYTEPSGVQAKFTYSGNDLTQVQNSLGRTLTFTNAGGRITQVSDGARSVSFGYDANANLATFTNTLGQGTTFSYALPGQIKSIYNPALPTTAALTNTYDSLGRVQSQVNARGKRYDYYFAGSRTEEVGPGGVARTSYLDGMGNVIQSSTPAGNWTVNTYDGQSRLIRKQLPEGNATEYAYDDASCTNPLFRCTHNVKSITSVAKPGSGLPNRVQRFYYENAFNKIDTAYDARNQFTRYTYTAQGLPLTITAPADAAGVAPQTTYAYTAFTPSGYPSFSLPSSKTVTTTSSSTVVTTTTYNAANKYVPQTSTLDSRAGKLNLTTAFTHDAVGNLTGVDGPRTDVADTIATSYDAERRPTQVTDAMGKQTRIAYDADGRPLQSAAQQGAQWLVSCSRYSETGKVTRAWGPALTAAATTCPGETAPVPITDTAYDDLDRPFRTTKYLPTADGGNRVTETVYNPDDSVQAINKAVGTALAQAYAGYSYTPNGNVDSVKDAKNNLTVHTYDGFDRLARTYYPLPATPNYANANDYEENGYDANGNVTSLRRRNGQVVTQAWDNVNRLIARSYPNTADNVQFGYDLRGLRTLAKFANGSHAIGYAWDNAGRLASMTAGGKTLSHSYDAAGNRIRTTWPDGFFTTTSYDAATARARSWRTAASTWPATPTTTWGGAPR</sequence>
<dbReference type="InterPro" id="IPR056823">
    <property type="entry name" value="TEN-like_YD-shell"/>
</dbReference>
<dbReference type="PANTHER" id="PTHR32305">
    <property type="match status" value="1"/>
</dbReference>
<dbReference type="InterPro" id="IPR031325">
    <property type="entry name" value="RHS_repeat"/>
</dbReference>
<feature type="domain" description="DUF6531" evidence="2">
    <location>
        <begin position="533"/>
        <end position="602"/>
    </location>
</feature>
<dbReference type="EMBL" id="JAVDRF010000005">
    <property type="protein sequence ID" value="MDR6537125.1"/>
    <property type="molecule type" value="Genomic_DNA"/>
</dbReference>
<feature type="domain" description="Teneurin-like YD-shell" evidence="3">
    <location>
        <begin position="698"/>
        <end position="1093"/>
    </location>
</feature>
<evidence type="ECO:0000259" key="3">
    <source>
        <dbReference type="Pfam" id="PF25023"/>
    </source>
</evidence>
<name>A0ABU1NF81_9BURK</name>
<dbReference type="InterPro" id="IPR045351">
    <property type="entry name" value="DUF6531"/>
</dbReference>
<dbReference type="RefSeq" id="WP_309902758.1">
    <property type="nucleotide sequence ID" value="NZ_JAVDRF010000005.1"/>
</dbReference>
<evidence type="ECO:0000256" key="1">
    <source>
        <dbReference type="ARBA" id="ARBA00022737"/>
    </source>
</evidence>
<evidence type="ECO:0000313" key="5">
    <source>
        <dbReference type="Proteomes" id="UP001184230"/>
    </source>
</evidence>
<dbReference type="Gene3D" id="2.180.10.10">
    <property type="entry name" value="RHS repeat-associated core"/>
    <property type="match status" value="3"/>
</dbReference>
<reference evidence="4 5" key="1">
    <citation type="submission" date="2023-07" db="EMBL/GenBank/DDBJ databases">
        <title>Sorghum-associated microbial communities from plants grown in Nebraska, USA.</title>
        <authorList>
            <person name="Schachtman D."/>
        </authorList>
    </citation>
    <scope>NUCLEOTIDE SEQUENCE [LARGE SCALE GENOMIC DNA]</scope>
    <source>
        <strain evidence="4 5">DS1781</strain>
    </source>
</reference>
<dbReference type="Pfam" id="PF20148">
    <property type="entry name" value="DUF6531"/>
    <property type="match status" value="1"/>
</dbReference>
<accession>A0ABU1NF81</accession>
<keyword evidence="1" id="KW-0677">Repeat</keyword>
<proteinExistence type="predicted"/>
<dbReference type="Pfam" id="PF25023">
    <property type="entry name" value="TEN_YD-shell"/>
    <property type="match status" value="1"/>
</dbReference>
<organism evidence="4 5">
    <name type="scientific">Variovorax soli</name>
    <dbReference type="NCBI Taxonomy" id="376815"/>
    <lineage>
        <taxon>Bacteria</taxon>
        <taxon>Pseudomonadati</taxon>
        <taxon>Pseudomonadota</taxon>
        <taxon>Betaproteobacteria</taxon>
        <taxon>Burkholderiales</taxon>
        <taxon>Comamonadaceae</taxon>
        <taxon>Variovorax</taxon>
    </lineage>
</organism>
<dbReference type="PANTHER" id="PTHR32305:SF15">
    <property type="entry name" value="PROTEIN RHSA-RELATED"/>
    <property type="match status" value="1"/>
</dbReference>
<dbReference type="NCBIfam" id="TIGR01643">
    <property type="entry name" value="YD_repeat_2x"/>
    <property type="match status" value="3"/>
</dbReference>
<dbReference type="InterPro" id="IPR006530">
    <property type="entry name" value="YD"/>
</dbReference>
<dbReference type="Pfam" id="PF05593">
    <property type="entry name" value="RHS_repeat"/>
    <property type="match status" value="2"/>
</dbReference>
<evidence type="ECO:0000259" key="2">
    <source>
        <dbReference type="Pfam" id="PF20148"/>
    </source>
</evidence>
<protein>
    <submittedName>
        <fullName evidence="4">YD repeat-containing protein</fullName>
    </submittedName>
</protein>
<keyword evidence="5" id="KW-1185">Reference proteome</keyword>
<comment type="caution">
    <text evidence="4">The sequence shown here is derived from an EMBL/GenBank/DDBJ whole genome shotgun (WGS) entry which is preliminary data.</text>
</comment>
<dbReference type="InterPro" id="IPR050708">
    <property type="entry name" value="T6SS_VgrG/RHS"/>
</dbReference>
<evidence type="ECO:0000313" key="4">
    <source>
        <dbReference type="EMBL" id="MDR6537125.1"/>
    </source>
</evidence>